<name>A0A4C1UJB3_EUMVA</name>
<dbReference type="Proteomes" id="UP000299102">
    <property type="component" value="Unassembled WGS sequence"/>
</dbReference>
<gene>
    <name evidence="1" type="ORF">EVAR_84533_1</name>
</gene>
<dbReference type="EMBL" id="BGZK01000174">
    <property type="protein sequence ID" value="GBP25974.1"/>
    <property type="molecule type" value="Genomic_DNA"/>
</dbReference>
<proteinExistence type="predicted"/>
<evidence type="ECO:0000313" key="1">
    <source>
        <dbReference type="EMBL" id="GBP25974.1"/>
    </source>
</evidence>
<accession>A0A4C1UJB3</accession>
<reference evidence="1 2" key="1">
    <citation type="journal article" date="2019" name="Commun. Biol.">
        <title>The bagworm genome reveals a unique fibroin gene that provides high tensile strength.</title>
        <authorList>
            <person name="Kono N."/>
            <person name="Nakamura H."/>
            <person name="Ohtoshi R."/>
            <person name="Tomita M."/>
            <person name="Numata K."/>
            <person name="Arakawa K."/>
        </authorList>
    </citation>
    <scope>NUCLEOTIDE SEQUENCE [LARGE SCALE GENOMIC DNA]</scope>
</reference>
<dbReference type="AlphaFoldDB" id="A0A4C1UJB3"/>
<keyword evidence="2" id="KW-1185">Reference proteome</keyword>
<organism evidence="1 2">
    <name type="scientific">Eumeta variegata</name>
    <name type="common">Bagworm moth</name>
    <name type="synonym">Eumeta japonica</name>
    <dbReference type="NCBI Taxonomy" id="151549"/>
    <lineage>
        <taxon>Eukaryota</taxon>
        <taxon>Metazoa</taxon>
        <taxon>Ecdysozoa</taxon>
        <taxon>Arthropoda</taxon>
        <taxon>Hexapoda</taxon>
        <taxon>Insecta</taxon>
        <taxon>Pterygota</taxon>
        <taxon>Neoptera</taxon>
        <taxon>Endopterygota</taxon>
        <taxon>Lepidoptera</taxon>
        <taxon>Glossata</taxon>
        <taxon>Ditrysia</taxon>
        <taxon>Tineoidea</taxon>
        <taxon>Psychidae</taxon>
        <taxon>Oiketicinae</taxon>
        <taxon>Eumeta</taxon>
    </lineage>
</organism>
<sequence length="135" mass="15256">MTRREYVKPPVAAVVNALVTTTLKAQATHRFVHHKIFEIVNPIRIKFNLMIVCIIQNLTLPKAWGIRTPVMGCERGDRKSGKGKGQIYCSVHSSAPAPKSERQRCEGEITPVDFVMVRSGKLMDHYKTELKKRGL</sequence>
<comment type="caution">
    <text evidence="1">The sequence shown here is derived from an EMBL/GenBank/DDBJ whole genome shotgun (WGS) entry which is preliminary data.</text>
</comment>
<evidence type="ECO:0000313" key="2">
    <source>
        <dbReference type="Proteomes" id="UP000299102"/>
    </source>
</evidence>
<protein>
    <submittedName>
        <fullName evidence="1">Uncharacterized protein</fullName>
    </submittedName>
</protein>